<evidence type="ECO:0000313" key="2">
    <source>
        <dbReference type="EMBL" id="AHG93366.1"/>
    </source>
</evidence>
<dbReference type="GO" id="GO:0016874">
    <property type="term" value="F:ligase activity"/>
    <property type="evidence" value="ECO:0007669"/>
    <property type="project" value="UniProtKB-KW"/>
</dbReference>
<dbReference type="RefSeq" id="WP_025414669.1">
    <property type="nucleotide sequence ID" value="NZ_CP007130.1"/>
</dbReference>
<dbReference type="KEGG" id="gba:J421_5831"/>
<keyword evidence="2" id="KW-0436">Ligase</keyword>
<evidence type="ECO:0000313" key="3">
    <source>
        <dbReference type="Proteomes" id="UP000019151"/>
    </source>
</evidence>
<sequence length="242" mass="25388">MSARVLVCAVLLAACGDQRAPHAGAPVLLFTGAGTSRGDVAAVETILRRAHLAYATASSRQLNGMSASRLGGYRLLIVPGGDFERIGSGLTADATANVRQAVRGGLSYLGLCAGAFFAGDSPYNGLNLTAGARFGFYAAEARGIRRTVVAVAEPGGRTLEHYWEDGPQLSGWGDVVARYPDGTPAVVEGTFGAGWVILTGVHPEAPASWRRGLRFRTSVDDANAYAATLVRAALERDRLPHY</sequence>
<dbReference type="InParanoid" id="W0RRP5"/>
<dbReference type="AlphaFoldDB" id="W0RRP5"/>
<dbReference type="Proteomes" id="UP000019151">
    <property type="component" value="Plasmid 2"/>
</dbReference>
<organism evidence="2 3">
    <name type="scientific">Gemmatirosa kalamazoonensis</name>
    <dbReference type="NCBI Taxonomy" id="861299"/>
    <lineage>
        <taxon>Bacteria</taxon>
        <taxon>Pseudomonadati</taxon>
        <taxon>Gemmatimonadota</taxon>
        <taxon>Gemmatimonadia</taxon>
        <taxon>Gemmatimonadales</taxon>
        <taxon>Gemmatimonadaceae</taxon>
        <taxon>Gemmatirosa</taxon>
    </lineage>
</organism>
<keyword evidence="3" id="KW-1185">Reference proteome</keyword>
<geneLocation type="plasmid" evidence="2 3">
    <name>2</name>
</geneLocation>
<dbReference type="Pfam" id="PF09825">
    <property type="entry name" value="BPL_N"/>
    <property type="match status" value="1"/>
</dbReference>
<dbReference type="OrthoDB" id="20888at2"/>
<name>W0RRP5_9BACT</name>
<protein>
    <submittedName>
        <fullName evidence="2">Biotin-protein ligase</fullName>
    </submittedName>
</protein>
<dbReference type="InterPro" id="IPR019197">
    <property type="entry name" value="Biotin-prot_ligase_N"/>
</dbReference>
<dbReference type="HOGENOM" id="CLU_1110815_0_0_0"/>
<dbReference type="InterPro" id="IPR029062">
    <property type="entry name" value="Class_I_gatase-like"/>
</dbReference>
<keyword evidence="2" id="KW-0614">Plasmid</keyword>
<evidence type="ECO:0000259" key="1">
    <source>
        <dbReference type="Pfam" id="PF09825"/>
    </source>
</evidence>
<gene>
    <name evidence="2" type="ORF">J421_5831</name>
</gene>
<dbReference type="Gene3D" id="3.40.50.880">
    <property type="match status" value="1"/>
</dbReference>
<dbReference type="EMBL" id="CP007130">
    <property type="protein sequence ID" value="AHG93366.1"/>
    <property type="molecule type" value="Genomic_DNA"/>
</dbReference>
<feature type="domain" description="Biotin-protein ligase N-terminal" evidence="1">
    <location>
        <begin position="27"/>
        <end position="120"/>
    </location>
</feature>
<dbReference type="PROSITE" id="PS51257">
    <property type="entry name" value="PROKAR_LIPOPROTEIN"/>
    <property type="match status" value="1"/>
</dbReference>
<accession>W0RRP5</accession>
<reference evidence="2 3" key="1">
    <citation type="journal article" date="2014" name="Genome Announc.">
        <title>Genome Sequence and Methylome of Soil Bacterium Gemmatirosa kalamazoonensis KBS708T, a Member of the Rarely Cultivated Gemmatimonadetes Phylum.</title>
        <authorList>
            <person name="Debruyn J.M."/>
            <person name="Radosevich M."/>
            <person name="Wommack K.E."/>
            <person name="Polson S.W."/>
            <person name="Hauser L.J."/>
            <person name="Fawaz M.N."/>
            <person name="Korlach J."/>
            <person name="Tsai Y.C."/>
        </authorList>
    </citation>
    <scope>NUCLEOTIDE SEQUENCE [LARGE SCALE GENOMIC DNA]</scope>
    <source>
        <strain evidence="2 3">KBS708</strain>
        <plasmid evidence="3">Plasmid 2</plasmid>
    </source>
</reference>
<dbReference type="eggNOG" id="COG4285">
    <property type="taxonomic scope" value="Bacteria"/>
</dbReference>
<proteinExistence type="predicted"/>
<dbReference type="SUPFAM" id="SSF52317">
    <property type="entry name" value="Class I glutamine amidotransferase-like"/>
    <property type="match status" value="1"/>
</dbReference>